<protein>
    <submittedName>
        <fullName evidence="1">Uncharacterized protein</fullName>
    </submittedName>
</protein>
<dbReference type="KEGG" id="phet:94290031"/>
<dbReference type="Proteomes" id="UP000674318">
    <property type="component" value="Unassembled WGS sequence"/>
</dbReference>
<dbReference type="EMBL" id="JAFJZO010000031">
    <property type="protein sequence ID" value="KAG5497692.1"/>
    <property type="molecule type" value="Genomic_DNA"/>
</dbReference>
<gene>
    <name evidence="1" type="ORF">JKF63_03958</name>
</gene>
<sequence length="234" mass="26346">MTTEPPGRSAFKPVQIVVRKQGRYERGLWTTRILTVDVDAGTVAISRKHKPDDVFHRTLNVQDVQMWPHYDRDAIEGRYDSLKAKMVLCITGTEVALANHTKASHSRSFMSRMGSFLSPPRSSTEGSLLGGNSRASVTEAQGMPKKNRISFPAHSRVWHTLNSNTISWFIHFTSIDSYELALMLFLRFKDAEGLRRTIFFNHMAMDLAVVKAAWAKHSSDRKQTASLPSPEEAA</sequence>
<organism evidence="1 2">
    <name type="scientific">Porcisia hertigi</name>
    <dbReference type="NCBI Taxonomy" id="2761500"/>
    <lineage>
        <taxon>Eukaryota</taxon>
        <taxon>Discoba</taxon>
        <taxon>Euglenozoa</taxon>
        <taxon>Kinetoplastea</taxon>
        <taxon>Metakinetoplastina</taxon>
        <taxon>Trypanosomatida</taxon>
        <taxon>Trypanosomatidae</taxon>
        <taxon>Leishmaniinae</taxon>
        <taxon>Porcisia</taxon>
    </lineage>
</organism>
<dbReference type="GeneID" id="94290031"/>
<dbReference type="RefSeq" id="XP_067755160.1">
    <property type="nucleotide sequence ID" value="XM_067899954.1"/>
</dbReference>
<accession>A0A836L5B1</accession>
<name>A0A836L5B1_9TRYP</name>
<evidence type="ECO:0000313" key="1">
    <source>
        <dbReference type="EMBL" id="KAG5497692.1"/>
    </source>
</evidence>
<evidence type="ECO:0000313" key="2">
    <source>
        <dbReference type="Proteomes" id="UP000674318"/>
    </source>
</evidence>
<comment type="caution">
    <text evidence="1">The sequence shown here is derived from an EMBL/GenBank/DDBJ whole genome shotgun (WGS) entry which is preliminary data.</text>
</comment>
<keyword evidence="2" id="KW-1185">Reference proteome</keyword>
<proteinExistence type="predicted"/>
<reference evidence="1 2" key="1">
    <citation type="submission" date="2021-02" db="EMBL/GenBank/DDBJ databases">
        <title>Porcisia hertigi Genome sequencing and assembly.</title>
        <authorList>
            <person name="Almutairi H."/>
            <person name="Gatherer D."/>
        </authorList>
    </citation>
    <scope>NUCLEOTIDE SEQUENCE [LARGE SCALE GENOMIC DNA]</scope>
    <source>
        <strain evidence="1 2">C119</strain>
    </source>
</reference>
<dbReference type="AlphaFoldDB" id="A0A836L5B1"/>
<dbReference type="OrthoDB" id="262737at2759"/>